<dbReference type="SUPFAM" id="SSF52499">
    <property type="entry name" value="Isochorismatase-like hydrolases"/>
    <property type="match status" value="1"/>
</dbReference>
<protein>
    <submittedName>
        <fullName evidence="2">Hydrolase</fullName>
    </submittedName>
</protein>
<proteinExistence type="predicted"/>
<dbReference type="InterPro" id="IPR036380">
    <property type="entry name" value="Isochorismatase-like_sf"/>
</dbReference>
<evidence type="ECO:0000313" key="3">
    <source>
        <dbReference type="Proteomes" id="UP000238730"/>
    </source>
</evidence>
<dbReference type="Gene3D" id="3.40.50.850">
    <property type="entry name" value="Isochorismatase-like"/>
    <property type="match status" value="1"/>
</dbReference>
<dbReference type="RefSeq" id="WP_105062280.1">
    <property type="nucleotide sequence ID" value="NZ_MSCJ01000003.1"/>
</dbReference>
<dbReference type="InterPro" id="IPR050993">
    <property type="entry name" value="Isochorismatase_domain"/>
</dbReference>
<accession>A0A2S7VK00</accession>
<dbReference type="PANTHER" id="PTHR14119:SF3">
    <property type="entry name" value="ISOCHORISMATASE DOMAIN-CONTAINING PROTEIN 2"/>
    <property type="match status" value="1"/>
</dbReference>
<gene>
    <name evidence="2" type="ORF">BTO08_19790</name>
</gene>
<evidence type="ECO:0000313" key="2">
    <source>
        <dbReference type="EMBL" id="PQJ62473.1"/>
    </source>
</evidence>
<dbReference type="InterPro" id="IPR000868">
    <property type="entry name" value="Isochorismatase-like_dom"/>
</dbReference>
<name>A0A2S7VK00_PHOAN</name>
<evidence type="ECO:0000259" key="1">
    <source>
        <dbReference type="Pfam" id="PF00857"/>
    </source>
</evidence>
<comment type="caution">
    <text evidence="2">The sequence shown here is derived from an EMBL/GenBank/DDBJ whole genome shotgun (WGS) entry which is preliminary data.</text>
</comment>
<dbReference type="Pfam" id="PF00857">
    <property type="entry name" value="Isochorismatase"/>
    <property type="match status" value="1"/>
</dbReference>
<organism evidence="2 3">
    <name type="scientific">Photobacterium angustum</name>
    <dbReference type="NCBI Taxonomy" id="661"/>
    <lineage>
        <taxon>Bacteria</taxon>
        <taxon>Pseudomonadati</taxon>
        <taxon>Pseudomonadota</taxon>
        <taxon>Gammaproteobacteria</taxon>
        <taxon>Vibrionales</taxon>
        <taxon>Vibrionaceae</taxon>
        <taxon>Photobacterium</taxon>
    </lineage>
</organism>
<dbReference type="EMBL" id="MSCJ01000003">
    <property type="protein sequence ID" value="PQJ62473.1"/>
    <property type="molecule type" value="Genomic_DNA"/>
</dbReference>
<sequence length="181" mass="20354">MLDIHHSILVVIDIQGNLAQLMHHKDHFFRQAEIMVKGAELFDLPTLWLEQLPDKLGATIPQIAQPLTQQGLTPIAKESFSAVQNISFVEQLQLKQRKSIIIIGIEAHICVYQTVIDLISEGYQVTVISDAISSRTEENKQIAVNKMQRAGAQISTTEMVLFELQRVANGDRFKALLNLIK</sequence>
<feature type="domain" description="Isochorismatase-like" evidence="1">
    <location>
        <begin position="7"/>
        <end position="158"/>
    </location>
</feature>
<dbReference type="PANTHER" id="PTHR14119">
    <property type="entry name" value="HYDROLASE"/>
    <property type="match status" value="1"/>
</dbReference>
<dbReference type="GO" id="GO:0016787">
    <property type="term" value="F:hydrolase activity"/>
    <property type="evidence" value="ECO:0007669"/>
    <property type="project" value="UniProtKB-KW"/>
</dbReference>
<keyword evidence="2" id="KW-0378">Hydrolase</keyword>
<dbReference type="Proteomes" id="UP000238730">
    <property type="component" value="Unassembled WGS sequence"/>
</dbReference>
<dbReference type="AlphaFoldDB" id="A0A2S7VK00"/>
<dbReference type="OrthoDB" id="9796958at2"/>
<reference evidence="2 3" key="1">
    <citation type="submission" date="2016-12" db="EMBL/GenBank/DDBJ databases">
        <title>Diversity of luminous bacteria.</title>
        <authorList>
            <person name="Yoshizawa S."/>
            <person name="Kogure K."/>
        </authorList>
    </citation>
    <scope>NUCLEOTIDE SEQUENCE [LARGE SCALE GENOMIC DNA]</scope>
    <source>
        <strain evidence="2 3">LC1-200</strain>
    </source>
</reference>